<dbReference type="Gene3D" id="3.30.420.40">
    <property type="match status" value="2"/>
</dbReference>
<dbReference type="InterPro" id="IPR029048">
    <property type="entry name" value="HSP70_C_sf"/>
</dbReference>
<dbReference type="InterPro" id="IPR018181">
    <property type="entry name" value="Heat_shock_70_CS"/>
</dbReference>
<dbReference type="SUPFAM" id="SSF100920">
    <property type="entry name" value="Heat shock protein 70kD (HSP70), peptide-binding domain"/>
    <property type="match status" value="1"/>
</dbReference>
<dbReference type="GO" id="GO:0016887">
    <property type="term" value="F:ATP hydrolysis activity"/>
    <property type="evidence" value="ECO:0007669"/>
    <property type="project" value="InterPro"/>
</dbReference>
<dbReference type="SUPFAM" id="SSF53067">
    <property type="entry name" value="Actin-like ATPase domain"/>
    <property type="match status" value="2"/>
</dbReference>
<dbReference type="Pfam" id="PF00012">
    <property type="entry name" value="HSP70"/>
    <property type="match status" value="1"/>
</dbReference>
<dbReference type="PROSITE" id="PS00329">
    <property type="entry name" value="HSP70_2"/>
    <property type="match status" value="1"/>
</dbReference>
<accession>A0A6I6GN86</accession>
<dbReference type="NCBIfam" id="NF001413">
    <property type="entry name" value="PRK00290.1"/>
    <property type="match status" value="1"/>
</dbReference>
<dbReference type="FunFam" id="3.30.420.40:FF:000020">
    <property type="entry name" value="Chaperone protein HscA homolog"/>
    <property type="match status" value="1"/>
</dbReference>
<dbReference type="InterPro" id="IPR029047">
    <property type="entry name" value="HSP70_peptide-bd_sf"/>
</dbReference>
<protein>
    <submittedName>
        <fullName evidence="6">Fe-S protein assembly chaperone HscA</fullName>
    </submittedName>
</protein>
<evidence type="ECO:0000313" key="7">
    <source>
        <dbReference type="Proteomes" id="UP000426027"/>
    </source>
</evidence>
<dbReference type="Gene3D" id="3.90.640.10">
    <property type="entry name" value="Actin, Chain A, domain 4"/>
    <property type="match status" value="1"/>
</dbReference>
<dbReference type="InterPro" id="IPR010236">
    <property type="entry name" value="ISC_FeS_clus_asmbl_HscA"/>
</dbReference>
<organism evidence="6 7">
    <name type="scientific">Phnomibacter ginsenosidimutans</name>
    <dbReference type="NCBI Taxonomy" id="2676868"/>
    <lineage>
        <taxon>Bacteria</taxon>
        <taxon>Pseudomonadati</taxon>
        <taxon>Bacteroidota</taxon>
        <taxon>Chitinophagia</taxon>
        <taxon>Chitinophagales</taxon>
        <taxon>Chitinophagaceae</taxon>
        <taxon>Phnomibacter</taxon>
    </lineage>
</organism>
<dbReference type="GO" id="GO:0140662">
    <property type="term" value="F:ATP-dependent protein folding chaperone"/>
    <property type="evidence" value="ECO:0007669"/>
    <property type="project" value="InterPro"/>
</dbReference>
<dbReference type="FunFam" id="3.30.420.40:FF:000046">
    <property type="entry name" value="Chaperone protein HscA"/>
    <property type="match status" value="1"/>
</dbReference>
<dbReference type="RefSeq" id="WP_157478758.1">
    <property type="nucleotide sequence ID" value="NZ_CP046566.1"/>
</dbReference>
<dbReference type="GO" id="GO:0016226">
    <property type="term" value="P:iron-sulfur cluster assembly"/>
    <property type="evidence" value="ECO:0007669"/>
    <property type="project" value="InterPro"/>
</dbReference>
<reference evidence="6 7" key="1">
    <citation type="submission" date="2019-11" db="EMBL/GenBank/DDBJ databases">
        <authorList>
            <person name="Im W.T."/>
        </authorList>
    </citation>
    <scope>NUCLEOTIDE SEQUENCE [LARGE SCALE GENOMIC DNA]</scope>
    <source>
        <strain evidence="6 7">SB-02</strain>
    </source>
</reference>
<evidence type="ECO:0000256" key="4">
    <source>
        <dbReference type="ARBA" id="ARBA00023186"/>
    </source>
</evidence>
<dbReference type="PROSITE" id="PS00297">
    <property type="entry name" value="HSP70_1"/>
    <property type="match status" value="1"/>
</dbReference>
<comment type="similarity">
    <text evidence="1 5">Belongs to the heat shock protein 70 family.</text>
</comment>
<proteinExistence type="inferred from homology"/>
<dbReference type="PRINTS" id="PR00301">
    <property type="entry name" value="HEATSHOCK70"/>
</dbReference>
<dbReference type="AlphaFoldDB" id="A0A6I6GN86"/>
<dbReference type="Gene3D" id="1.20.1270.10">
    <property type="match status" value="1"/>
</dbReference>
<keyword evidence="7" id="KW-1185">Reference proteome</keyword>
<gene>
    <name evidence="6" type="primary">hscA</name>
    <name evidence="6" type="ORF">GLV81_10115</name>
</gene>
<name>A0A6I6GN86_9BACT</name>
<dbReference type="NCBIfam" id="NF003520">
    <property type="entry name" value="PRK05183.1"/>
    <property type="match status" value="1"/>
</dbReference>
<dbReference type="Gene3D" id="2.60.34.10">
    <property type="entry name" value="Substrate Binding Domain Of DNAk, Chain A, domain 1"/>
    <property type="match status" value="1"/>
</dbReference>
<dbReference type="SUPFAM" id="SSF100934">
    <property type="entry name" value="Heat shock protein 70kD (HSP70), C-terminal subdomain"/>
    <property type="match status" value="1"/>
</dbReference>
<dbReference type="GO" id="GO:0005524">
    <property type="term" value="F:ATP binding"/>
    <property type="evidence" value="ECO:0007669"/>
    <property type="project" value="UniProtKB-KW"/>
</dbReference>
<dbReference type="KEGG" id="fls:GLV81_10115"/>
<dbReference type="GO" id="GO:0051082">
    <property type="term" value="F:unfolded protein binding"/>
    <property type="evidence" value="ECO:0007669"/>
    <property type="project" value="InterPro"/>
</dbReference>
<dbReference type="PANTHER" id="PTHR19375">
    <property type="entry name" value="HEAT SHOCK PROTEIN 70KDA"/>
    <property type="match status" value="1"/>
</dbReference>
<evidence type="ECO:0000256" key="1">
    <source>
        <dbReference type="ARBA" id="ARBA00007381"/>
    </source>
</evidence>
<dbReference type="PROSITE" id="PS01036">
    <property type="entry name" value="HSP70_3"/>
    <property type="match status" value="1"/>
</dbReference>
<evidence type="ECO:0000256" key="3">
    <source>
        <dbReference type="ARBA" id="ARBA00022840"/>
    </source>
</evidence>
<dbReference type="EMBL" id="CP046566">
    <property type="protein sequence ID" value="QGW28402.1"/>
    <property type="molecule type" value="Genomic_DNA"/>
</dbReference>
<dbReference type="Proteomes" id="UP000426027">
    <property type="component" value="Chromosome"/>
</dbReference>
<dbReference type="InterPro" id="IPR043129">
    <property type="entry name" value="ATPase_NBD"/>
</dbReference>
<dbReference type="InterPro" id="IPR013126">
    <property type="entry name" value="Hsp_70_fam"/>
</dbReference>
<dbReference type="NCBIfam" id="TIGR01991">
    <property type="entry name" value="HscA"/>
    <property type="match status" value="1"/>
</dbReference>
<evidence type="ECO:0000313" key="6">
    <source>
        <dbReference type="EMBL" id="QGW28402.1"/>
    </source>
</evidence>
<keyword evidence="2 5" id="KW-0547">Nucleotide-binding</keyword>
<keyword evidence="4" id="KW-0143">Chaperone</keyword>
<sequence>MAKIGINIATGSLQQAEMIVGIDLGTTNSLVAIIHPESGRPVALKEHDSSSLVPSVVHFDAFGNASVGEKARQFLETEPQNTIFSAKRLMGKSYKDVQQHADFFTYKVIDDDTESLVKVQVGDRFFSPIELSSFILKELKNRAEHILKTPVTKAVITVPAYFNDAQRQATRDAGKLAGLDVLRIVNEPTAASLAYGIGIDPTEEKTIAVYDLGGGTFDISILRISQGVFEVLSTNGNTYLGGDDFDRAIVQHWVQQSGLDMQEVQANKQLLQSLRLAAESAKKHLSKADHYHADVNGDVLSITRAEFGTLIAPLIEASMQCCTQAMQDAGLQASDIQEVVMVGGSTRVPAVKAAVSAFFGRPVHDEVNPDEVVALGAAVQADILAGNNKDVLLLDVTPLSLGIETMGGLMDVLIPRNSKIPTGAGRQYTTQKDGQSGMRISVYQGERDLVQDNRKLAEFNLTGIPAMPAGLPKVDIRFLINADGILQVKAKELRSGVETAIEVQPQYGLTDAEVERMLLESITHAKDDIATRALVEARTEGQQLLETTEKFIGKHAAHLTVEELTATAAAMQALQLALTMSDKDLLHKKMEALNDISRPYAERVMDMAISQSMKGQKI</sequence>
<dbReference type="FunFam" id="3.90.640.10:FF:000003">
    <property type="entry name" value="Molecular chaperone DnaK"/>
    <property type="match status" value="1"/>
</dbReference>
<keyword evidence="3 5" id="KW-0067">ATP-binding</keyword>
<evidence type="ECO:0000256" key="2">
    <source>
        <dbReference type="ARBA" id="ARBA00022741"/>
    </source>
</evidence>
<evidence type="ECO:0000256" key="5">
    <source>
        <dbReference type="RuleBase" id="RU003322"/>
    </source>
</evidence>